<name>C1FEN9_MICCC</name>
<dbReference type="EMBL" id="CP001574">
    <property type="protein sequence ID" value="ACO68603.1"/>
    <property type="molecule type" value="Genomic_DNA"/>
</dbReference>
<feature type="compositionally biased region" description="Basic and acidic residues" evidence="1">
    <location>
        <begin position="18"/>
        <end position="29"/>
    </location>
</feature>
<evidence type="ECO:0000313" key="2">
    <source>
        <dbReference type="EMBL" id="ACO68603.1"/>
    </source>
</evidence>
<keyword evidence="3" id="KW-1185">Reference proteome</keyword>
<dbReference type="AlphaFoldDB" id="C1FEN9"/>
<feature type="compositionally biased region" description="Polar residues" evidence="1">
    <location>
        <begin position="1"/>
        <end position="11"/>
    </location>
</feature>
<dbReference type="Proteomes" id="UP000002009">
    <property type="component" value="Chromosome 1"/>
</dbReference>
<gene>
    <name evidence="2" type="ORF">MICPUN_51876</name>
</gene>
<dbReference type="InParanoid" id="C1FEN9"/>
<accession>C1FEN9</accession>
<protein>
    <submittedName>
        <fullName evidence="2">Uncharacterized protein</fullName>
    </submittedName>
</protein>
<sequence length="186" mass="21365">MPFSSQNNPSKANAFGVEARKETKREAAKRSFRKRKAEGWALGVTKGPPERVVLVVFPQRGKNVGNSVTSNFFRSLSQRRCTQRSSAERRHHAAIQVTKLRSVSPRTISSRAVRHDSGVLSHHARMEDRQRLVLLRNNSFRDNFHLLESKEFFDFRHVPSIATPYLYYLLPLFGNTRGSYIHDEVS</sequence>
<evidence type="ECO:0000313" key="3">
    <source>
        <dbReference type="Proteomes" id="UP000002009"/>
    </source>
</evidence>
<evidence type="ECO:0000256" key="1">
    <source>
        <dbReference type="SAM" id="MobiDB-lite"/>
    </source>
</evidence>
<reference evidence="2 3" key="1">
    <citation type="journal article" date="2009" name="Science">
        <title>Green evolution and dynamic adaptations revealed by genomes of the marine picoeukaryotes Micromonas.</title>
        <authorList>
            <person name="Worden A.Z."/>
            <person name="Lee J.H."/>
            <person name="Mock T."/>
            <person name="Rouze P."/>
            <person name="Simmons M.P."/>
            <person name="Aerts A.L."/>
            <person name="Allen A.E."/>
            <person name="Cuvelier M.L."/>
            <person name="Derelle E."/>
            <person name="Everett M.V."/>
            <person name="Foulon E."/>
            <person name="Grimwood J."/>
            <person name="Gundlach H."/>
            <person name="Henrissat B."/>
            <person name="Napoli C."/>
            <person name="McDonald S.M."/>
            <person name="Parker M.S."/>
            <person name="Rombauts S."/>
            <person name="Salamov A."/>
            <person name="Von Dassow P."/>
            <person name="Badger J.H."/>
            <person name="Coutinho P.M."/>
            <person name="Demir E."/>
            <person name="Dubchak I."/>
            <person name="Gentemann C."/>
            <person name="Eikrem W."/>
            <person name="Gready J.E."/>
            <person name="John U."/>
            <person name="Lanier W."/>
            <person name="Lindquist E.A."/>
            <person name="Lucas S."/>
            <person name="Mayer K.F."/>
            <person name="Moreau H."/>
            <person name="Not F."/>
            <person name="Otillar R."/>
            <person name="Panaud O."/>
            <person name="Pangilinan J."/>
            <person name="Paulsen I."/>
            <person name="Piegu B."/>
            <person name="Poliakov A."/>
            <person name="Robbens S."/>
            <person name="Schmutz J."/>
            <person name="Toulza E."/>
            <person name="Wyss T."/>
            <person name="Zelensky A."/>
            <person name="Zhou K."/>
            <person name="Armbrust E.V."/>
            <person name="Bhattacharya D."/>
            <person name="Goodenough U.W."/>
            <person name="Van de Peer Y."/>
            <person name="Grigoriev I.V."/>
        </authorList>
    </citation>
    <scope>NUCLEOTIDE SEQUENCE [LARGE SCALE GENOMIC DNA]</scope>
    <source>
        <strain evidence="3">RCC299 / NOUM17</strain>
    </source>
</reference>
<dbReference type="GeneID" id="8250652"/>
<feature type="region of interest" description="Disordered" evidence="1">
    <location>
        <begin position="1"/>
        <end position="32"/>
    </location>
</feature>
<dbReference type="RefSeq" id="XP_002507345.1">
    <property type="nucleotide sequence ID" value="XM_002507299.1"/>
</dbReference>
<proteinExistence type="predicted"/>
<organism evidence="2 3">
    <name type="scientific">Micromonas commoda (strain RCC299 / NOUM17 / CCMP2709)</name>
    <name type="common">Picoplanktonic green alga</name>
    <dbReference type="NCBI Taxonomy" id="296587"/>
    <lineage>
        <taxon>Eukaryota</taxon>
        <taxon>Viridiplantae</taxon>
        <taxon>Chlorophyta</taxon>
        <taxon>Mamiellophyceae</taxon>
        <taxon>Mamiellales</taxon>
        <taxon>Mamiellaceae</taxon>
        <taxon>Micromonas</taxon>
    </lineage>
</organism>
<dbReference type="KEGG" id="mis:MICPUN_51876"/>